<organism evidence="1 2">
    <name type="scientific">Glossina hytrovirus (isolate Glossina pallidipes/Ethiopia/Seibersdorf/-)</name>
    <name type="common">GHV</name>
    <dbReference type="NCBI Taxonomy" id="379529"/>
    <lineage>
        <taxon>Viruses</taxon>
        <taxon>Viruses incertae sedis</taxon>
        <taxon>Naldaviricetes</taxon>
        <taxon>Lefavirales</taxon>
        <taxon>Hytrosaviridae</taxon>
        <taxon>Glossinavirus</taxon>
        <taxon>Glossinavirus glopallidipedis</taxon>
    </lineage>
</organism>
<sequence length="219" mass="25769">MENIRFFVNTQNTVTFQNFIKTYGEINKQLTNFFENKVEEYTEHKDFSELLDKFIFYVLNTMVFSNKNLTKTGIDGAVKVAQVKLIGMENLKLEKFYVSKNIQYNSMTRFKQLPIFNFLLSEYKPSMTKTLKTIKDEKIKSNNNIDNIIKNSNIMRIIDTGNSMTFKNGLFLLDEDKDTVEPLKTFNTEFDLIYSNIYDGKILALYKFSELVKKYTNLN</sequence>
<accession>B0YLN8</accession>
<reference evidence="1 2" key="1">
    <citation type="journal article" date="2007" name="J. Virol. Methods">
        <title>Development of a non-destructive PCR method for detection of the salivary gland hypertrophy virus (SGHV) in tsetse flies.</title>
        <authorList>
            <person name="Abd-Alla A."/>
            <person name="Bossin H."/>
            <person name="Cousserans F."/>
            <person name="Parker A."/>
            <person name="Bergoin M."/>
            <person name="Robinson A."/>
        </authorList>
    </citation>
    <scope>NUCLEOTIDE SEQUENCE [LARGE SCALE GENOMIC DNA]</scope>
    <source>
        <strain evidence="2">Isolate Glossina pallidipes/Ethiopia/Seibersdorf/-</strain>
    </source>
</reference>
<gene>
    <name evidence="1" type="ORF">SGHV084</name>
</gene>
<name>B0YLN8_GHVS</name>
<reference evidence="1 2" key="2">
    <citation type="journal article" date="2008" name="J. Virol.">
        <title>Genome analysis of a Glossina pallidipes salivary gland hypertrophy virus reveals a novel, large, double-stranded circular DNA virus.</title>
        <authorList>
            <person name="Abd-Alla A.M."/>
            <person name="Cousserans F."/>
            <person name="Parker A.G."/>
            <person name="Jehle J.A."/>
            <person name="Parker N.J."/>
            <person name="Vlak J.M."/>
            <person name="Robinson A.S."/>
            <person name="Bergoin M."/>
        </authorList>
    </citation>
    <scope>NUCLEOTIDE SEQUENCE [LARGE SCALE GENOMIC DNA]</scope>
    <source>
        <strain evidence="2">Isolate Glossina pallidipes/Ethiopia/Seibersdorf/-</strain>
    </source>
</reference>
<dbReference type="Proteomes" id="UP000011301">
    <property type="component" value="Segment"/>
</dbReference>
<organismHost>
    <name type="scientific">Glossina</name>
    <name type="common">tsetse flies</name>
    <dbReference type="NCBI Taxonomy" id="7393"/>
</organismHost>
<dbReference type="RefSeq" id="YP_001687032.1">
    <property type="nucleotide sequence ID" value="NC_010356.1"/>
</dbReference>
<dbReference type="KEGG" id="vg:5950885"/>
<evidence type="ECO:0000313" key="2">
    <source>
        <dbReference type="Proteomes" id="UP000011301"/>
    </source>
</evidence>
<evidence type="ECO:0000313" key="1">
    <source>
        <dbReference type="EMBL" id="ABQ08857.1"/>
    </source>
</evidence>
<protein>
    <recommendedName>
        <fullName evidence="3">Virion protein</fullName>
    </recommendedName>
</protein>
<proteinExistence type="predicted"/>
<evidence type="ECO:0008006" key="3">
    <source>
        <dbReference type="Google" id="ProtNLM"/>
    </source>
</evidence>
<dbReference type="EMBL" id="EF568108">
    <property type="protein sequence ID" value="ABQ08857.1"/>
    <property type="molecule type" value="Genomic_DNA"/>
</dbReference>
<dbReference type="GeneID" id="5950885"/>
<keyword evidence="2" id="KW-1185">Reference proteome</keyword>